<dbReference type="Pfam" id="PF03653">
    <property type="entry name" value="UPF0093"/>
    <property type="match status" value="1"/>
</dbReference>
<comment type="subcellular location">
    <subcellularLocation>
        <location evidence="1 14">Cell membrane</location>
        <topology evidence="1 14">Multi-pass membrane protein</topology>
    </subcellularLocation>
</comment>
<evidence type="ECO:0000256" key="8">
    <source>
        <dbReference type="ARBA" id="ARBA00022723"/>
    </source>
</evidence>
<dbReference type="PIRSF" id="PIRSF004638">
    <property type="entry name" value="UCP004638"/>
    <property type="match status" value="1"/>
</dbReference>
<keyword evidence="9 14" id="KW-1133">Transmembrane helix</keyword>
<comment type="function">
    <text evidence="14 15">Catalyzes the oxidation of protoporphyrinogen IX to protoporphyrin IX.</text>
</comment>
<comment type="similarity">
    <text evidence="3 14 15">Belongs to the HemJ family.</text>
</comment>
<dbReference type="PANTHER" id="PTHR40255">
    <property type="entry name" value="UPF0093 MEMBRANE PROTEIN SLR1790"/>
    <property type="match status" value="1"/>
</dbReference>
<evidence type="ECO:0000256" key="2">
    <source>
        <dbReference type="ARBA" id="ARBA00005073"/>
    </source>
</evidence>
<dbReference type="HAMAP" id="MF_02239">
    <property type="entry name" value="HemJ"/>
    <property type="match status" value="1"/>
</dbReference>
<keyword evidence="12 14" id="KW-0472">Membrane</keyword>
<evidence type="ECO:0000256" key="3">
    <source>
        <dbReference type="ARBA" id="ARBA00006501"/>
    </source>
</evidence>
<keyword evidence="17" id="KW-1185">Reference proteome</keyword>
<evidence type="ECO:0000256" key="13">
    <source>
        <dbReference type="ARBA" id="ARBA00048390"/>
    </source>
</evidence>
<evidence type="ECO:0000256" key="5">
    <source>
        <dbReference type="ARBA" id="ARBA00022475"/>
    </source>
</evidence>
<keyword evidence="11 14" id="KW-0408">Iron</keyword>
<evidence type="ECO:0000256" key="10">
    <source>
        <dbReference type="ARBA" id="ARBA00023002"/>
    </source>
</evidence>
<dbReference type="InterPro" id="IPR005265">
    <property type="entry name" value="HemJ-like"/>
</dbReference>
<keyword evidence="8 14" id="KW-0479">Metal-binding</keyword>
<feature type="binding site" description="axial binding residue" evidence="14">
    <location>
        <position position="94"/>
    </location>
    <ligand>
        <name>heme</name>
        <dbReference type="ChEBI" id="CHEBI:30413"/>
    </ligand>
    <ligandPart>
        <name>Fe</name>
        <dbReference type="ChEBI" id="CHEBI:18248"/>
    </ligandPart>
</feature>
<sequence>MTIDALAPFYPWVKAMHLLGAFAWMAGLFYLPRLYVYHCQVAAGSAQSELFKVMERRLLRAIMNPAMIWTWGFGLLLVLTPGVADWTAGWWWGKVVGLLTMTWFHMDLAAARKRFERDANTRSERGWRIMNEVPTLALILIVVMVIAKPF</sequence>
<reference evidence="16 17" key="1">
    <citation type="journal article" date="2016" name="Microbes Environ.">
        <title>Phylogenetically diverse aerobic anoxygenic phototrophic bacteria isolated from epilithic biofilms in Tama river, Japan.</title>
        <authorList>
            <person name="Hirose S."/>
            <person name="Matsuura K."/>
            <person name="Haruta S."/>
        </authorList>
    </citation>
    <scope>NUCLEOTIDE SEQUENCE [LARGE SCALE GENOMIC DNA]</scope>
    <source>
        <strain evidence="16 17">S08</strain>
    </source>
</reference>
<dbReference type="EC" id="1.3.99.-" evidence="14 15"/>
<gene>
    <name evidence="16" type="ORF">Rmf_46220</name>
</gene>
<evidence type="ECO:0000256" key="9">
    <source>
        <dbReference type="ARBA" id="ARBA00022989"/>
    </source>
</evidence>
<feature type="transmembrane region" description="Helical" evidence="14">
    <location>
        <begin position="129"/>
        <end position="147"/>
    </location>
</feature>
<name>A0ABN6PBF1_9PROT</name>
<dbReference type="RefSeq" id="WP_244408856.1">
    <property type="nucleotide sequence ID" value="NZ_AP025637.1"/>
</dbReference>
<evidence type="ECO:0000313" key="17">
    <source>
        <dbReference type="Proteomes" id="UP000831327"/>
    </source>
</evidence>
<feature type="transmembrane region" description="Helical" evidence="14">
    <location>
        <begin position="90"/>
        <end position="108"/>
    </location>
</feature>
<comment type="cofactor">
    <cofactor evidence="14 15">
        <name>heme b</name>
        <dbReference type="ChEBI" id="CHEBI:60344"/>
    </cofactor>
    <text evidence="14 15">Binds 1 heme b (iron(II)-protoporphyrin IX) group per subunit.</text>
</comment>
<dbReference type="PANTHER" id="PTHR40255:SF1">
    <property type="entry name" value="PROTOPORPHYRINOGEN IX OXIDASE"/>
    <property type="match status" value="1"/>
</dbReference>
<evidence type="ECO:0000256" key="11">
    <source>
        <dbReference type="ARBA" id="ARBA00023004"/>
    </source>
</evidence>
<organism evidence="16 17">
    <name type="scientific">Roseomonas fluvialis</name>
    <dbReference type="NCBI Taxonomy" id="1750527"/>
    <lineage>
        <taxon>Bacteria</taxon>
        <taxon>Pseudomonadati</taxon>
        <taxon>Pseudomonadota</taxon>
        <taxon>Alphaproteobacteria</taxon>
        <taxon>Acetobacterales</taxon>
        <taxon>Roseomonadaceae</taxon>
        <taxon>Roseomonas</taxon>
    </lineage>
</organism>
<evidence type="ECO:0000256" key="12">
    <source>
        <dbReference type="ARBA" id="ARBA00023136"/>
    </source>
</evidence>
<keyword evidence="10 14" id="KW-0560">Oxidoreductase</keyword>
<feature type="transmembrane region" description="Helical" evidence="14">
    <location>
        <begin position="12"/>
        <end position="31"/>
    </location>
</feature>
<dbReference type="NCBIfam" id="TIGR00701">
    <property type="entry name" value="protoporphyrinogen oxidase HemJ"/>
    <property type="match status" value="1"/>
</dbReference>
<dbReference type="EMBL" id="AP025637">
    <property type="protein sequence ID" value="BDG74693.1"/>
    <property type="molecule type" value="Genomic_DNA"/>
</dbReference>
<evidence type="ECO:0000256" key="4">
    <source>
        <dbReference type="ARBA" id="ARBA00017504"/>
    </source>
</evidence>
<evidence type="ECO:0000256" key="7">
    <source>
        <dbReference type="ARBA" id="ARBA00022692"/>
    </source>
</evidence>
<dbReference type="Proteomes" id="UP000831327">
    <property type="component" value="Chromosome"/>
</dbReference>
<keyword evidence="5 14" id="KW-1003">Cell membrane</keyword>
<evidence type="ECO:0000256" key="15">
    <source>
        <dbReference type="PIRNR" id="PIRNR004638"/>
    </source>
</evidence>
<evidence type="ECO:0000256" key="14">
    <source>
        <dbReference type="HAMAP-Rule" id="MF_02239"/>
    </source>
</evidence>
<feature type="binding site" description="axial binding residue" evidence="14">
    <location>
        <position position="17"/>
    </location>
    <ligand>
        <name>heme</name>
        <dbReference type="ChEBI" id="CHEBI:30413"/>
    </ligand>
    <ligandPart>
        <name>Fe</name>
        <dbReference type="ChEBI" id="CHEBI:18248"/>
    </ligandPart>
</feature>
<comment type="subunit">
    <text evidence="14">Homodimer.</text>
</comment>
<accession>A0ABN6PBF1</accession>
<protein>
    <recommendedName>
        <fullName evidence="4 14">Protoporphyrinogen IX oxidase</fullName>
        <shortName evidence="14">PPO</shortName>
        <ecNumber evidence="14 15">1.3.99.-</ecNumber>
    </recommendedName>
</protein>
<comment type="catalytic activity">
    <reaction evidence="13 14 15">
        <text>protoporphyrinogen IX + 3 A = protoporphyrin IX + 3 AH2</text>
        <dbReference type="Rhea" id="RHEA:62000"/>
        <dbReference type="ChEBI" id="CHEBI:13193"/>
        <dbReference type="ChEBI" id="CHEBI:17499"/>
        <dbReference type="ChEBI" id="CHEBI:57306"/>
        <dbReference type="ChEBI" id="CHEBI:57307"/>
    </reaction>
</comment>
<comment type="pathway">
    <text evidence="2 14 15">Porphyrin-containing compound metabolism; protoporphyrin-IX biosynthesis; protoporphyrin-IX from protoporphyrinogen-IX: step 1/1.</text>
</comment>
<feature type="transmembrane region" description="Helical" evidence="14">
    <location>
        <begin position="66"/>
        <end position="84"/>
    </location>
</feature>
<evidence type="ECO:0000313" key="16">
    <source>
        <dbReference type="EMBL" id="BDG74693.1"/>
    </source>
</evidence>
<evidence type="ECO:0000256" key="6">
    <source>
        <dbReference type="ARBA" id="ARBA00022617"/>
    </source>
</evidence>
<keyword evidence="6 14" id="KW-0349">Heme</keyword>
<proteinExistence type="inferred from homology"/>
<keyword evidence="7 14" id="KW-0812">Transmembrane</keyword>
<evidence type="ECO:0000256" key="1">
    <source>
        <dbReference type="ARBA" id="ARBA00004651"/>
    </source>
</evidence>